<dbReference type="PANTHER" id="PTHR36302:SF1">
    <property type="entry name" value="COPPER CHAPERONE PCU(A)C"/>
    <property type="match status" value="1"/>
</dbReference>
<keyword evidence="2" id="KW-0732">Signal</keyword>
<feature type="chain" id="PRO_5015341692" description="Copper chaperone PCu(A)C" evidence="2">
    <location>
        <begin position="25"/>
        <end position="175"/>
    </location>
</feature>
<evidence type="ECO:0008006" key="5">
    <source>
        <dbReference type="Google" id="ProtNLM"/>
    </source>
</evidence>
<proteinExistence type="predicted"/>
<dbReference type="InterPro" id="IPR007410">
    <property type="entry name" value="LpqE-like"/>
</dbReference>
<evidence type="ECO:0000256" key="1">
    <source>
        <dbReference type="SAM" id="MobiDB-lite"/>
    </source>
</evidence>
<dbReference type="KEGG" id="boz:DBV39_00735"/>
<dbReference type="InterPro" id="IPR058248">
    <property type="entry name" value="Lxx211020-like"/>
</dbReference>
<sequence>MSRLVSIAAAAALSLSTFASGAFAQESITSFSDSWIRGSVPGQKNGAGYLTITNQSDQPLELVSIDSDRADRIELHTIVREGGVAKMREVQGIPVPAKGEVKLEPGGYHIMFIGLKEPFKPDDHIPLVLNFDAAQPATVEFEVMPPTYQPRSGSGQNMGSHGMGMSQGQGHGHGH</sequence>
<evidence type="ECO:0000313" key="3">
    <source>
        <dbReference type="EMBL" id="AWB32482.1"/>
    </source>
</evidence>
<dbReference type="PANTHER" id="PTHR36302">
    <property type="entry name" value="BLR7088 PROTEIN"/>
    <property type="match status" value="1"/>
</dbReference>
<dbReference type="Proteomes" id="UP000244571">
    <property type="component" value="Chromosome"/>
</dbReference>
<dbReference type="Gene3D" id="2.60.40.1890">
    <property type="entry name" value="PCu(A)C copper chaperone"/>
    <property type="match status" value="1"/>
</dbReference>
<feature type="region of interest" description="Disordered" evidence="1">
    <location>
        <begin position="149"/>
        <end position="175"/>
    </location>
</feature>
<reference evidence="3 4" key="1">
    <citation type="submission" date="2018-04" db="EMBL/GenBank/DDBJ databases">
        <title>Bordetella sp. HZ20 isolated from seawater.</title>
        <authorList>
            <person name="Sun C."/>
        </authorList>
    </citation>
    <scope>NUCLEOTIDE SEQUENCE [LARGE SCALE GENOMIC DNA]</scope>
    <source>
        <strain evidence="3 4">HZ20</strain>
    </source>
</reference>
<evidence type="ECO:0000313" key="4">
    <source>
        <dbReference type="Proteomes" id="UP000244571"/>
    </source>
</evidence>
<evidence type="ECO:0000256" key="2">
    <source>
        <dbReference type="SAM" id="SignalP"/>
    </source>
</evidence>
<dbReference type="RefSeq" id="WP_108619923.1">
    <property type="nucleotide sequence ID" value="NZ_CP028901.1"/>
</dbReference>
<dbReference type="InterPro" id="IPR036182">
    <property type="entry name" value="PCuAC_sf"/>
</dbReference>
<dbReference type="OrthoDB" id="9796962at2"/>
<feature type="signal peptide" evidence="2">
    <location>
        <begin position="1"/>
        <end position="24"/>
    </location>
</feature>
<name>A0A2R4XF94_9BURK</name>
<protein>
    <recommendedName>
        <fullName evidence="5">Copper chaperone PCu(A)C</fullName>
    </recommendedName>
</protein>
<dbReference type="AlphaFoldDB" id="A0A2R4XF94"/>
<keyword evidence="4" id="KW-1185">Reference proteome</keyword>
<dbReference type="Pfam" id="PF04314">
    <property type="entry name" value="PCuAC"/>
    <property type="match status" value="1"/>
</dbReference>
<feature type="compositionally biased region" description="Gly residues" evidence="1">
    <location>
        <begin position="161"/>
        <end position="175"/>
    </location>
</feature>
<accession>A0A2R4XF94</accession>
<organism evidence="3 4">
    <name type="scientific">Orrella marina</name>
    <dbReference type="NCBI Taxonomy" id="2163011"/>
    <lineage>
        <taxon>Bacteria</taxon>
        <taxon>Pseudomonadati</taxon>
        <taxon>Pseudomonadota</taxon>
        <taxon>Betaproteobacteria</taxon>
        <taxon>Burkholderiales</taxon>
        <taxon>Alcaligenaceae</taxon>
        <taxon>Orrella</taxon>
    </lineage>
</organism>
<dbReference type="SUPFAM" id="SSF110087">
    <property type="entry name" value="DR1885-like metal-binding protein"/>
    <property type="match status" value="1"/>
</dbReference>
<dbReference type="EMBL" id="CP028901">
    <property type="protein sequence ID" value="AWB32482.1"/>
    <property type="molecule type" value="Genomic_DNA"/>
</dbReference>
<gene>
    <name evidence="3" type="ORF">DBV39_00735</name>
</gene>